<dbReference type="InterPro" id="IPR024520">
    <property type="entry name" value="DUF3558"/>
</dbReference>
<protein>
    <submittedName>
        <fullName evidence="3">DUF3558 domain-containing protein</fullName>
    </submittedName>
</protein>
<reference evidence="4" key="1">
    <citation type="submission" date="2019-11" db="EMBL/GenBank/DDBJ databases">
        <title>The complete genome sequence of Saccharopolyspora sp. E2A.</title>
        <authorList>
            <person name="Zhang G."/>
        </authorList>
    </citation>
    <scope>NUCLEOTIDE SEQUENCE [LARGE SCALE GENOMIC DNA]</scope>
    <source>
        <strain evidence="4">E2A</strain>
    </source>
</reference>
<feature type="region of interest" description="Disordered" evidence="1">
    <location>
        <begin position="197"/>
        <end position="228"/>
    </location>
</feature>
<gene>
    <name evidence="3" type="ORF">GIY23_19085</name>
</gene>
<evidence type="ECO:0000256" key="1">
    <source>
        <dbReference type="SAM" id="MobiDB-lite"/>
    </source>
</evidence>
<dbReference type="KEGG" id="sace:GIY23_19085"/>
<feature type="region of interest" description="Disordered" evidence="1">
    <location>
        <begin position="27"/>
        <end position="58"/>
    </location>
</feature>
<evidence type="ECO:0000313" key="3">
    <source>
        <dbReference type="EMBL" id="QGK71344.1"/>
    </source>
</evidence>
<evidence type="ECO:0000313" key="4">
    <source>
        <dbReference type="Proteomes" id="UP000371041"/>
    </source>
</evidence>
<evidence type="ECO:0000256" key="2">
    <source>
        <dbReference type="SAM" id="SignalP"/>
    </source>
</evidence>
<accession>A0A5Q3QDQ4</accession>
<feature type="compositionally biased region" description="Low complexity" evidence="1">
    <location>
        <begin position="27"/>
        <end position="36"/>
    </location>
</feature>
<dbReference type="PROSITE" id="PS51257">
    <property type="entry name" value="PROKAR_LIPOPROTEIN"/>
    <property type="match status" value="1"/>
</dbReference>
<organism evidence="3 4">
    <name type="scientific">Allosaccharopolyspora coralli</name>
    <dbReference type="NCBI Taxonomy" id="2665642"/>
    <lineage>
        <taxon>Bacteria</taxon>
        <taxon>Bacillati</taxon>
        <taxon>Actinomycetota</taxon>
        <taxon>Actinomycetes</taxon>
        <taxon>Pseudonocardiales</taxon>
        <taxon>Pseudonocardiaceae</taxon>
        <taxon>Allosaccharopolyspora</taxon>
    </lineage>
</organism>
<feature type="chain" id="PRO_5038819671" evidence="2">
    <location>
        <begin position="28"/>
        <end position="228"/>
    </location>
</feature>
<sequence length="228" mass="23649">MHNSSTRRRTIGVLLAGSLALSGCGLAQTERTAETPATPPPPPPPPTSSAPPPPPPRPFDLVLDGVDPCSLLTEQQRGQLGFDREPLADSEAGFGNAATCSFRNSTAKVGARLSLVTTEGIDVWTSDTAQVQATPTVVEGFPALVIRTPELNLSCNVAVDVAEGQHLDVLYRDDGANPPPPLDQLCAGAERVAAGAVATLQSPQPTSEPSEEESESVAPSRNSPEGTN</sequence>
<proteinExistence type="predicted"/>
<feature type="signal peptide" evidence="2">
    <location>
        <begin position="1"/>
        <end position="27"/>
    </location>
</feature>
<feature type="compositionally biased region" description="Low complexity" evidence="1">
    <location>
        <begin position="197"/>
        <end position="208"/>
    </location>
</feature>
<dbReference type="Proteomes" id="UP000371041">
    <property type="component" value="Chromosome"/>
</dbReference>
<feature type="compositionally biased region" description="Pro residues" evidence="1">
    <location>
        <begin position="37"/>
        <end position="58"/>
    </location>
</feature>
<dbReference type="Pfam" id="PF12079">
    <property type="entry name" value="DUF3558"/>
    <property type="match status" value="1"/>
</dbReference>
<keyword evidence="4" id="KW-1185">Reference proteome</keyword>
<dbReference type="EMBL" id="CP045929">
    <property type="protein sequence ID" value="QGK71344.1"/>
    <property type="molecule type" value="Genomic_DNA"/>
</dbReference>
<name>A0A5Q3QDQ4_9PSEU</name>
<feature type="compositionally biased region" description="Polar residues" evidence="1">
    <location>
        <begin position="217"/>
        <end position="228"/>
    </location>
</feature>
<dbReference type="AlphaFoldDB" id="A0A5Q3QDQ4"/>
<dbReference type="RefSeq" id="WP_154077920.1">
    <property type="nucleotide sequence ID" value="NZ_CP045929.1"/>
</dbReference>
<keyword evidence="2" id="KW-0732">Signal</keyword>